<dbReference type="EMBL" id="JAKFFV010000003">
    <property type="protein sequence ID" value="MCF2497434.1"/>
    <property type="molecule type" value="Genomic_DNA"/>
</dbReference>
<protein>
    <recommendedName>
        <fullName evidence="5">Tetratricopeptide repeat protein</fullName>
    </recommendedName>
</protein>
<evidence type="ECO:0000313" key="3">
    <source>
        <dbReference type="Proteomes" id="UP001055420"/>
    </source>
</evidence>
<dbReference type="InterPro" id="IPR011990">
    <property type="entry name" value="TPR-like_helical_dom_sf"/>
</dbReference>
<evidence type="ECO:0000313" key="2">
    <source>
        <dbReference type="EMBL" id="USJ32016.1"/>
    </source>
</evidence>
<reference evidence="1" key="1">
    <citation type="submission" date="2022-01" db="EMBL/GenBank/DDBJ databases">
        <title>Novel species in genus Dyadobacter.</title>
        <authorList>
            <person name="Ma C."/>
        </authorList>
    </citation>
    <scope>NUCLEOTIDE SEQUENCE</scope>
    <source>
        <strain evidence="2">CY22</strain>
        <strain evidence="1">CY357</strain>
    </source>
</reference>
<dbReference type="EMBL" id="CP098805">
    <property type="protein sequence ID" value="USJ32016.1"/>
    <property type="molecule type" value="Genomic_DNA"/>
</dbReference>
<accession>A0A9X1QCS4</accession>
<evidence type="ECO:0008006" key="5">
    <source>
        <dbReference type="Google" id="ProtNLM"/>
    </source>
</evidence>
<dbReference type="Proteomes" id="UP001139411">
    <property type="component" value="Unassembled WGS sequence"/>
</dbReference>
<proteinExistence type="predicted"/>
<dbReference type="PANTHER" id="PTHR45588:SF1">
    <property type="entry name" value="WW DOMAIN-CONTAINING PROTEIN"/>
    <property type="match status" value="1"/>
</dbReference>
<dbReference type="PANTHER" id="PTHR45588">
    <property type="entry name" value="TPR DOMAIN-CONTAINING PROTEIN"/>
    <property type="match status" value="1"/>
</dbReference>
<organism evidence="1 4">
    <name type="scientific">Dyadobacter chenhuakuii</name>
    <dbReference type="NCBI Taxonomy" id="2909339"/>
    <lineage>
        <taxon>Bacteria</taxon>
        <taxon>Pseudomonadati</taxon>
        <taxon>Bacteroidota</taxon>
        <taxon>Cytophagia</taxon>
        <taxon>Cytophagales</taxon>
        <taxon>Spirosomataceae</taxon>
        <taxon>Dyadobacter</taxon>
    </lineage>
</organism>
<keyword evidence="3" id="KW-1185">Reference proteome</keyword>
<dbReference type="AlphaFoldDB" id="A0A9X1QCS4"/>
<dbReference type="SUPFAM" id="SSF48452">
    <property type="entry name" value="TPR-like"/>
    <property type="match status" value="1"/>
</dbReference>
<evidence type="ECO:0000313" key="4">
    <source>
        <dbReference type="Proteomes" id="UP001139411"/>
    </source>
</evidence>
<dbReference type="Proteomes" id="UP001055420">
    <property type="component" value="Chromosome"/>
</dbReference>
<sequence>MKNLFLSFLLLPVIVITALLLRFNAFEVFKTQIPEQSNIAVCGAVSSSVVQAAANGKFISAMPGWGKYSYPISTRNDSVQFYFDQGLTMYYSYHMKESLASFQEAARLEPTCAMAYWGQALAMGPYYNAAHLYKKPESIPAVLKQMNQFAANTTKKEQALIAVMNQRYSADASDADRKALNIAYAQKTRGLISQFPEDQDIKMLFVDAVMLIHAWDFWNNDGTPKAWTNEVIALSEQVLQANPDHPAALHYHIHLTEASRHPEVALPNADKLRDQLPGVAHMVHMSSHEYERNGYFLKGVDVNDRADAALLQYDSLAKNLNLVKHSPHYFAVQTYCAMSAGLYKTGMHAANRLRKSVSPTYESPYDQYLFMLPELTLVRLGKWDEILKDTTKLDPKWTYAGLLRNFARGMALVNTGAADKAKSELKSLLEKAKDPILTKRRIPFNAFTPIANIAGEILTAAIAFENKNYDETIASLDKAIGIEDGLIYTEPNDWPIPARQFLGAYLLKMNKPAVAEKIYREDLIWNPGNGWSAIGLSQSLKAQKKTKDLAKIESGYKQSFSAAEQVPTGSVFLR</sequence>
<evidence type="ECO:0000313" key="1">
    <source>
        <dbReference type="EMBL" id="MCF2497434.1"/>
    </source>
</evidence>
<dbReference type="RefSeq" id="WP_235164731.1">
    <property type="nucleotide sequence ID" value="NZ_CP098805.1"/>
</dbReference>
<dbReference type="Gene3D" id="1.25.40.10">
    <property type="entry name" value="Tetratricopeptide repeat domain"/>
    <property type="match status" value="1"/>
</dbReference>
<name>A0A9X1QCS4_9BACT</name>
<gene>
    <name evidence="1" type="ORF">L0661_03900</name>
    <name evidence="2" type="ORF">NFI80_04595</name>
</gene>